<dbReference type="EMBL" id="CAEY01000920">
    <property type="status" value="NOT_ANNOTATED_CDS"/>
    <property type="molecule type" value="Genomic_DNA"/>
</dbReference>
<name>T1L1T8_TETUR</name>
<sequence>MYNIIARVYLFHLPPSIYLPCGTRFFKAYLHSVTKQNLL</sequence>
<dbReference type="HOGENOM" id="CLU_3320641_0_0_1"/>
<organism evidence="1 2">
    <name type="scientific">Tetranychus urticae</name>
    <name type="common">Two-spotted spider mite</name>
    <dbReference type="NCBI Taxonomy" id="32264"/>
    <lineage>
        <taxon>Eukaryota</taxon>
        <taxon>Metazoa</taxon>
        <taxon>Ecdysozoa</taxon>
        <taxon>Arthropoda</taxon>
        <taxon>Chelicerata</taxon>
        <taxon>Arachnida</taxon>
        <taxon>Acari</taxon>
        <taxon>Acariformes</taxon>
        <taxon>Trombidiformes</taxon>
        <taxon>Prostigmata</taxon>
        <taxon>Eleutherengona</taxon>
        <taxon>Raphignathae</taxon>
        <taxon>Tetranychoidea</taxon>
        <taxon>Tetranychidae</taxon>
        <taxon>Tetranychus</taxon>
    </lineage>
</organism>
<dbReference type="EnsemblMetazoa" id="tetur32g00810.1">
    <property type="protein sequence ID" value="tetur32g00810.1"/>
    <property type="gene ID" value="tetur32g00810"/>
</dbReference>
<dbReference type="AlphaFoldDB" id="T1L1T8"/>
<accession>T1L1T8</accession>
<reference evidence="1" key="2">
    <citation type="submission" date="2015-06" db="UniProtKB">
        <authorList>
            <consortium name="EnsemblMetazoa"/>
        </authorList>
    </citation>
    <scope>IDENTIFICATION</scope>
</reference>
<evidence type="ECO:0000313" key="2">
    <source>
        <dbReference type="Proteomes" id="UP000015104"/>
    </source>
</evidence>
<proteinExistence type="predicted"/>
<reference evidence="2" key="1">
    <citation type="submission" date="2011-08" db="EMBL/GenBank/DDBJ databases">
        <authorList>
            <person name="Rombauts S."/>
        </authorList>
    </citation>
    <scope>NUCLEOTIDE SEQUENCE</scope>
    <source>
        <strain evidence="2">London</strain>
    </source>
</reference>
<dbReference type="Proteomes" id="UP000015104">
    <property type="component" value="Unassembled WGS sequence"/>
</dbReference>
<keyword evidence="2" id="KW-1185">Reference proteome</keyword>
<protein>
    <submittedName>
        <fullName evidence="1">Uncharacterized protein</fullName>
    </submittedName>
</protein>
<evidence type="ECO:0000313" key="1">
    <source>
        <dbReference type="EnsemblMetazoa" id="tetur32g00810.1"/>
    </source>
</evidence>